<dbReference type="PANTHER" id="PTHR31286:SF99">
    <property type="entry name" value="DUF4283 DOMAIN-CONTAINING PROTEIN"/>
    <property type="match status" value="1"/>
</dbReference>
<reference evidence="3" key="2">
    <citation type="submission" date="2022-01" db="EMBL/GenBank/DDBJ databases">
        <authorList>
            <person name="Yamashiro T."/>
            <person name="Shiraishi A."/>
            <person name="Satake H."/>
            <person name="Nakayama K."/>
        </authorList>
    </citation>
    <scope>NUCLEOTIDE SEQUENCE</scope>
</reference>
<evidence type="ECO:0000313" key="4">
    <source>
        <dbReference type="Proteomes" id="UP001151760"/>
    </source>
</evidence>
<dbReference type="PANTHER" id="PTHR31286">
    <property type="entry name" value="GLYCINE-RICH CELL WALL STRUCTURAL PROTEIN 1.8-LIKE"/>
    <property type="match status" value="1"/>
</dbReference>
<feature type="region of interest" description="Disordered" evidence="1">
    <location>
        <begin position="426"/>
        <end position="446"/>
    </location>
</feature>
<protein>
    <submittedName>
        <fullName evidence="3">Zinc knuckle CX2CX4HX4C containing protein</fullName>
    </submittedName>
</protein>
<reference evidence="3" key="1">
    <citation type="journal article" date="2022" name="Int. J. Mol. Sci.">
        <title>Draft Genome of Tanacetum Coccineum: Genomic Comparison of Closely Related Tanacetum-Family Plants.</title>
        <authorList>
            <person name="Yamashiro T."/>
            <person name="Shiraishi A."/>
            <person name="Nakayama K."/>
            <person name="Satake H."/>
        </authorList>
    </citation>
    <scope>NUCLEOTIDE SEQUENCE</scope>
</reference>
<feature type="compositionally biased region" description="Polar residues" evidence="1">
    <location>
        <begin position="427"/>
        <end position="436"/>
    </location>
</feature>
<gene>
    <name evidence="3" type="ORF">Tco_1124151</name>
</gene>
<evidence type="ECO:0000259" key="2">
    <source>
        <dbReference type="Pfam" id="PF14111"/>
    </source>
</evidence>
<dbReference type="Pfam" id="PF14111">
    <property type="entry name" value="DUF4283"/>
    <property type="match status" value="1"/>
</dbReference>
<evidence type="ECO:0000256" key="1">
    <source>
        <dbReference type="SAM" id="MobiDB-lite"/>
    </source>
</evidence>
<evidence type="ECO:0000313" key="3">
    <source>
        <dbReference type="EMBL" id="GJU07721.1"/>
    </source>
</evidence>
<comment type="caution">
    <text evidence="3">The sequence shown here is derived from an EMBL/GenBank/DDBJ whole genome shotgun (WGS) entry which is preliminary data.</text>
</comment>
<proteinExistence type="predicted"/>
<dbReference type="Proteomes" id="UP001151760">
    <property type="component" value="Unassembled WGS sequence"/>
</dbReference>
<name>A0ABQ5J5A9_9ASTR</name>
<dbReference type="InterPro" id="IPR040256">
    <property type="entry name" value="At4g02000-like"/>
</dbReference>
<feature type="domain" description="DUF4283" evidence="2">
    <location>
        <begin position="203"/>
        <end position="281"/>
    </location>
</feature>
<sequence>MARGSGSRKARGKSHLRVVHNEDELNHSFADVQFGSGEETLLPNDATFHATNTTDGHIDNVVNDSGSNSTPKLLDLERIEVMCDNVDDLFGVSLTSIKDIDDFTRHMEAGDYEDVLGGKLFDATSDNECSPKGITNDGPTHSVSEWNNATLLGDSLVPIKCLLEKFSADMSNLCHPNVDIGYVPNLDTPIVQPYLVINEVSTRLENILYGYFIGKRVAFPVVEYYVRNNWSKYGLTQVMMNSRGFFFFKFESRKGLEDVLENGPWMIRNSPLILKKWTMNTRLLREELTRIPPIMLDSFTSSMCIDSWGRGSFARCLIEVRADVALKDSVTMGMGIPLPDGISTIDKMKNDGFQMVVNKRKSGKTGSTINNRSGAVVGKVAWHPIKQKGGFHVPTSKPSVPTSNPYDVLDDMESDEEVEVVYDETVNLNDTRTRASPSMDRDGSNI</sequence>
<keyword evidence="4" id="KW-1185">Reference proteome</keyword>
<dbReference type="InterPro" id="IPR025558">
    <property type="entry name" value="DUF4283"/>
</dbReference>
<accession>A0ABQ5J5A9</accession>
<organism evidence="3 4">
    <name type="scientific">Tanacetum coccineum</name>
    <dbReference type="NCBI Taxonomy" id="301880"/>
    <lineage>
        <taxon>Eukaryota</taxon>
        <taxon>Viridiplantae</taxon>
        <taxon>Streptophyta</taxon>
        <taxon>Embryophyta</taxon>
        <taxon>Tracheophyta</taxon>
        <taxon>Spermatophyta</taxon>
        <taxon>Magnoliopsida</taxon>
        <taxon>eudicotyledons</taxon>
        <taxon>Gunneridae</taxon>
        <taxon>Pentapetalae</taxon>
        <taxon>asterids</taxon>
        <taxon>campanulids</taxon>
        <taxon>Asterales</taxon>
        <taxon>Asteraceae</taxon>
        <taxon>Asteroideae</taxon>
        <taxon>Anthemideae</taxon>
        <taxon>Anthemidinae</taxon>
        <taxon>Tanacetum</taxon>
    </lineage>
</organism>
<dbReference type="EMBL" id="BQNB010021566">
    <property type="protein sequence ID" value="GJU07721.1"/>
    <property type="molecule type" value="Genomic_DNA"/>
</dbReference>